<feature type="compositionally biased region" description="Polar residues" evidence="1">
    <location>
        <begin position="54"/>
        <end position="81"/>
    </location>
</feature>
<dbReference type="Proteomes" id="UP000672032">
    <property type="component" value="Chromosome 1"/>
</dbReference>
<protein>
    <submittedName>
        <fullName evidence="2">Uncharacterized protein</fullName>
    </submittedName>
</protein>
<accession>A0A8A3NSA4</accession>
<reference evidence="2" key="1">
    <citation type="submission" date="2020-10" db="EMBL/GenBank/DDBJ databases">
        <title>Genome Sequence of Monilinia vaccinii-corymbosi Sheds Light on Mummy Berry Disease Infection of Blueberry and Mating Type.</title>
        <authorList>
            <person name="Yow A.G."/>
            <person name="Zhang Y."/>
            <person name="Bansal K."/>
            <person name="Eacker S.M."/>
            <person name="Sullivan S."/>
            <person name="Liachko I."/>
            <person name="Cubeta M.A."/>
            <person name="Rollins J.A."/>
            <person name="Ashrafi H."/>
        </authorList>
    </citation>
    <scope>NUCLEOTIDE SEQUENCE</scope>
    <source>
        <strain evidence="2">RL-1</strain>
    </source>
</reference>
<dbReference type="EMBL" id="CP063405">
    <property type="protein sequence ID" value="QSZ28585.1"/>
    <property type="molecule type" value="Genomic_DNA"/>
</dbReference>
<organism evidence="2 3">
    <name type="scientific">Monilinia vaccinii-corymbosi</name>
    <dbReference type="NCBI Taxonomy" id="61207"/>
    <lineage>
        <taxon>Eukaryota</taxon>
        <taxon>Fungi</taxon>
        <taxon>Dikarya</taxon>
        <taxon>Ascomycota</taxon>
        <taxon>Pezizomycotina</taxon>
        <taxon>Leotiomycetes</taxon>
        <taxon>Helotiales</taxon>
        <taxon>Sclerotiniaceae</taxon>
        <taxon>Monilinia</taxon>
    </lineage>
</organism>
<name>A0A8A3NSA4_9HELO</name>
<proteinExistence type="predicted"/>
<evidence type="ECO:0000313" key="2">
    <source>
        <dbReference type="EMBL" id="QSZ28585.1"/>
    </source>
</evidence>
<sequence length="205" mass="19859">MGFASARLDQAATNPSILTNTLFGLLGNGAAVTGSGTIGDPTAAGNTCDAENDSPGSAVSGVNPTNFISPAANTPSSSHPNSGGCAVAMTRTITAVAEVATGSSSVASLTSLTGTLGGAPPPVISSAGHRPFSVHGDAFVGAGAALQRSCSVQHNACANAGNGGSLTGGEAQCETQEKACIAAAAAAFAHGAVVKKLRRESMVMM</sequence>
<gene>
    <name evidence="2" type="ORF">DSL72_003083</name>
</gene>
<dbReference type="OrthoDB" id="2153847at2759"/>
<keyword evidence="3" id="KW-1185">Reference proteome</keyword>
<feature type="region of interest" description="Disordered" evidence="1">
    <location>
        <begin position="43"/>
        <end position="83"/>
    </location>
</feature>
<evidence type="ECO:0000313" key="3">
    <source>
        <dbReference type="Proteomes" id="UP000672032"/>
    </source>
</evidence>
<evidence type="ECO:0000256" key="1">
    <source>
        <dbReference type="SAM" id="MobiDB-lite"/>
    </source>
</evidence>
<dbReference type="AlphaFoldDB" id="A0A8A3NSA4"/>